<name>A0A0F9TDQ8_9ZZZZ</name>
<dbReference type="Gene3D" id="3.40.91.30">
    <property type="match status" value="1"/>
</dbReference>
<feature type="domain" description="TnsA endonuclease N-terminal" evidence="1">
    <location>
        <begin position="45"/>
        <end position="111"/>
    </location>
</feature>
<sequence length="203" mass="23498">MTVTKTNANVHRGRFVIRFYSHKNQCALNPESFQELILAFKLECDPNVKLFATQPEQIEVTIDKKVYRYTPDFLVLYHSGFAEYIEVHHESQVDKEYHSKIHLFNEYTRKKAQIGLRLIIVDKLNTIFMANLNLITMYYSEHSFPLTMLPDGDLTFGELIECLEGIAKNPVAEAYGLIASNVYKFDMEKPLNASTTLMRGHLK</sequence>
<organism evidence="2">
    <name type="scientific">marine sediment metagenome</name>
    <dbReference type="NCBI Taxonomy" id="412755"/>
    <lineage>
        <taxon>unclassified sequences</taxon>
        <taxon>metagenomes</taxon>
        <taxon>ecological metagenomes</taxon>
    </lineage>
</organism>
<accession>A0A0F9TDQ8</accession>
<dbReference type="Pfam" id="PF08722">
    <property type="entry name" value="Tn7_TnsA-like_N"/>
    <property type="match status" value="1"/>
</dbReference>
<proteinExistence type="predicted"/>
<protein>
    <recommendedName>
        <fullName evidence="1">TnsA endonuclease N-terminal domain-containing protein</fullName>
    </recommendedName>
</protein>
<dbReference type="AlphaFoldDB" id="A0A0F9TDQ8"/>
<dbReference type="InterPro" id="IPR014833">
    <property type="entry name" value="TnsA_N"/>
</dbReference>
<comment type="caution">
    <text evidence="2">The sequence shown here is derived from an EMBL/GenBank/DDBJ whole genome shotgun (WGS) entry which is preliminary data.</text>
</comment>
<evidence type="ECO:0000313" key="2">
    <source>
        <dbReference type="EMBL" id="KKN47146.1"/>
    </source>
</evidence>
<evidence type="ECO:0000259" key="1">
    <source>
        <dbReference type="Pfam" id="PF08722"/>
    </source>
</evidence>
<gene>
    <name evidence="2" type="ORF">LCGC14_0665780</name>
</gene>
<dbReference type="EMBL" id="LAZR01001292">
    <property type="protein sequence ID" value="KKN47146.1"/>
    <property type="molecule type" value="Genomic_DNA"/>
</dbReference>
<reference evidence="2" key="1">
    <citation type="journal article" date="2015" name="Nature">
        <title>Complex archaea that bridge the gap between prokaryotes and eukaryotes.</title>
        <authorList>
            <person name="Spang A."/>
            <person name="Saw J.H."/>
            <person name="Jorgensen S.L."/>
            <person name="Zaremba-Niedzwiedzka K."/>
            <person name="Martijn J."/>
            <person name="Lind A.E."/>
            <person name="van Eijk R."/>
            <person name="Schleper C."/>
            <person name="Guy L."/>
            <person name="Ettema T.J."/>
        </authorList>
    </citation>
    <scope>NUCLEOTIDE SEQUENCE</scope>
</reference>